<dbReference type="PANTHER" id="PTHR12411">
    <property type="entry name" value="CYSTEINE PROTEASE FAMILY C1-RELATED"/>
    <property type="match status" value="1"/>
</dbReference>
<dbReference type="Proteomes" id="UP001187471">
    <property type="component" value="Unassembled WGS sequence"/>
</dbReference>
<dbReference type="InterPro" id="IPR013128">
    <property type="entry name" value="Peptidase_C1A"/>
</dbReference>
<evidence type="ECO:0000313" key="4">
    <source>
        <dbReference type="Proteomes" id="UP001187471"/>
    </source>
</evidence>
<protein>
    <recommendedName>
        <fullName evidence="2">Peptidase C1A papain C-terminal domain-containing protein</fullName>
    </recommendedName>
</protein>
<comment type="similarity">
    <text evidence="1">Belongs to the peptidase C1 family.</text>
</comment>
<dbReference type="InterPro" id="IPR038765">
    <property type="entry name" value="Papain-like_cys_pep_sf"/>
</dbReference>
<dbReference type="AlphaFoldDB" id="A0AA88U5F1"/>
<dbReference type="GO" id="GO:0008234">
    <property type="term" value="F:cysteine-type peptidase activity"/>
    <property type="evidence" value="ECO:0007669"/>
    <property type="project" value="InterPro"/>
</dbReference>
<dbReference type="Pfam" id="PF00112">
    <property type="entry name" value="Peptidase_C1"/>
    <property type="match status" value="1"/>
</dbReference>
<feature type="domain" description="Peptidase C1A papain C-terminal" evidence="2">
    <location>
        <begin position="8"/>
        <end position="175"/>
    </location>
</feature>
<accession>A0AA88U5F1</accession>
<organism evidence="3 4">
    <name type="scientific">Escallonia rubra</name>
    <dbReference type="NCBI Taxonomy" id="112253"/>
    <lineage>
        <taxon>Eukaryota</taxon>
        <taxon>Viridiplantae</taxon>
        <taxon>Streptophyta</taxon>
        <taxon>Embryophyta</taxon>
        <taxon>Tracheophyta</taxon>
        <taxon>Spermatophyta</taxon>
        <taxon>Magnoliopsida</taxon>
        <taxon>eudicotyledons</taxon>
        <taxon>Gunneridae</taxon>
        <taxon>Pentapetalae</taxon>
        <taxon>asterids</taxon>
        <taxon>campanulids</taxon>
        <taxon>Escalloniales</taxon>
        <taxon>Escalloniaceae</taxon>
        <taxon>Escallonia</taxon>
    </lineage>
</organism>
<sequence length="178" mass="19924">MHLISRSYGVNHWPEIVTSCVLGTGTCWAVTAADVVASLLSITRGEGEFIELEFEELVEAVFEKYPPEPDYRVQIASYVRMGNDATEEDVLRALRRHPLAGAVDFTPTFRDFRGSGILEEVGPQKKGRHAFLIVGFGSENGITYYKIQNSWGTNWGENGFAKVRRDLVHSICFPVLRA</sequence>
<dbReference type="GO" id="GO:0006508">
    <property type="term" value="P:proteolysis"/>
    <property type="evidence" value="ECO:0007669"/>
    <property type="project" value="InterPro"/>
</dbReference>
<keyword evidence="4" id="KW-1185">Reference proteome</keyword>
<dbReference type="InterPro" id="IPR000668">
    <property type="entry name" value="Peptidase_C1A_C"/>
</dbReference>
<dbReference type="EMBL" id="JAVXUO010002532">
    <property type="protein sequence ID" value="KAK2972178.1"/>
    <property type="molecule type" value="Genomic_DNA"/>
</dbReference>
<evidence type="ECO:0000256" key="1">
    <source>
        <dbReference type="ARBA" id="ARBA00008455"/>
    </source>
</evidence>
<name>A0AA88U5F1_9ASTE</name>
<reference evidence="3" key="1">
    <citation type="submission" date="2022-12" db="EMBL/GenBank/DDBJ databases">
        <title>Draft genome assemblies for two species of Escallonia (Escalloniales).</title>
        <authorList>
            <person name="Chanderbali A."/>
            <person name="Dervinis C."/>
            <person name="Anghel I."/>
            <person name="Soltis D."/>
            <person name="Soltis P."/>
            <person name="Zapata F."/>
        </authorList>
    </citation>
    <scope>NUCLEOTIDE SEQUENCE</scope>
    <source>
        <strain evidence="3">UCBG92.1500</strain>
        <tissue evidence="3">Leaf</tissue>
    </source>
</reference>
<comment type="caution">
    <text evidence="3">The sequence shown here is derived from an EMBL/GenBank/DDBJ whole genome shotgun (WGS) entry which is preliminary data.</text>
</comment>
<dbReference type="SMART" id="SM00645">
    <property type="entry name" value="Pept_C1"/>
    <property type="match status" value="1"/>
</dbReference>
<dbReference type="SUPFAM" id="SSF54001">
    <property type="entry name" value="Cysteine proteinases"/>
    <property type="match status" value="1"/>
</dbReference>
<evidence type="ECO:0000259" key="2">
    <source>
        <dbReference type="SMART" id="SM00645"/>
    </source>
</evidence>
<gene>
    <name evidence="3" type="ORF">RJ640_030723</name>
</gene>
<proteinExistence type="inferred from homology"/>
<evidence type="ECO:0000313" key="3">
    <source>
        <dbReference type="EMBL" id="KAK2972178.1"/>
    </source>
</evidence>
<dbReference type="Gene3D" id="3.90.70.10">
    <property type="entry name" value="Cysteine proteinases"/>
    <property type="match status" value="1"/>
</dbReference>